<dbReference type="PROSITE" id="PS50181">
    <property type="entry name" value="FBOX"/>
    <property type="match status" value="1"/>
</dbReference>
<dbReference type="SUPFAM" id="SSF81383">
    <property type="entry name" value="F-box domain"/>
    <property type="match status" value="1"/>
</dbReference>
<dbReference type="PANTHER" id="PTHR38926:SF2">
    <property type="entry name" value="F-BOX_LRR-REPEAT PROTEIN 21-RELATED"/>
    <property type="match status" value="1"/>
</dbReference>
<dbReference type="EMBL" id="LFYR01001770">
    <property type="protein sequence ID" value="KMZ59520.1"/>
    <property type="molecule type" value="Genomic_DNA"/>
</dbReference>
<evidence type="ECO:0000313" key="2">
    <source>
        <dbReference type="EMBL" id="KMZ59520.1"/>
    </source>
</evidence>
<dbReference type="Gene3D" id="1.20.1280.50">
    <property type="match status" value="1"/>
</dbReference>
<organism evidence="2 3">
    <name type="scientific">Zostera marina</name>
    <name type="common">Eelgrass</name>
    <dbReference type="NCBI Taxonomy" id="29655"/>
    <lineage>
        <taxon>Eukaryota</taxon>
        <taxon>Viridiplantae</taxon>
        <taxon>Streptophyta</taxon>
        <taxon>Embryophyta</taxon>
        <taxon>Tracheophyta</taxon>
        <taxon>Spermatophyta</taxon>
        <taxon>Magnoliopsida</taxon>
        <taxon>Liliopsida</taxon>
        <taxon>Zosteraceae</taxon>
        <taxon>Zostera</taxon>
    </lineage>
</organism>
<dbReference type="AlphaFoldDB" id="A0A0K9NU87"/>
<keyword evidence="3" id="KW-1185">Reference proteome</keyword>
<dbReference type="OrthoDB" id="2095648at2759"/>
<dbReference type="OMA" id="FEAEIDY"/>
<dbReference type="InterPro" id="IPR032675">
    <property type="entry name" value="LRR_dom_sf"/>
</dbReference>
<dbReference type="Gene3D" id="3.80.10.10">
    <property type="entry name" value="Ribonuclease Inhibitor"/>
    <property type="match status" value="1"/>
</dbReference>
<evidence type="ECO:0000259" key="1">
    <source>
        <dbReference type="PROSITE" id="PS50181"/>
    </source>
</evidence>
<sequence>MDSLGTARDFRDWTDLPWDILSEIFNKIGTLGVFMSAQFVCRDWWKLANEPRMYRYVDIKYKDWTLYLRDFDSTDVFFMSFASKVELLGLAAIDRSSSYLVEFIIDGDLQFVSDAECLLQRIVERSSNRLKVIDLGCNFRAQECIFIEACKSFPLLEVLDISDISFTKVGIESIGNSCPNLKVFGFRNYLNIKSQYKSCNQVAYAIAKNMCSLQKLKIIEDMLDDDGLLAILDGCPLLKHLHIRNCFNIKIGEKLKNNFGKVRLKYYSFLVHDFIDYDSNYDEYGNEALYNFRYYS</sequence>
<comment type="caution">
    <text evidence="2">The sequence shown here is derived from an EMBL/GenBank/DDBJ whole genome shotgun (WGS) entry which is preliminary data.</text>
</comment>
<dbReference type="PANTHER" id="PTHR38926">
    <property type="entry name" value="F-BOX DOMAIN CONTAINING PROTEIN, EXPRESSED"/>
    <property type="match status" value="1"/>
</dbReference>
<dbReference type="GO" id="GO:1905761">
    <property type="term" value="F:SCF ubiquitin ligase complex binding"/>
    <property type="evidence" value="ECO:0000318"/>
    <property type="project" value="GO_Central"/>
</dbReference>
<dbReference type="Proteomes" id="UP000036987">
    <property type="component" value="Unassembled WGS sequence"/>
</dbReference>
<accession>A0A0K9NU87</accession>
<dbReference type="STRING" id="29655.A0A0K9NU87"/>
<dbReference type="InterPro" id="IPR036047">
    <property type="entry name" value="F-box-like_dom_sf"/>
</dbReference>
<dbReference type="InterPro" id="IPR001810">
    <property type="entry name" value="F-box_dom"/>
</dbReference>
<proteinExistence type="predicted"/>
<evidence type="ECO:0000313" key="3">
    <source>
        <dbReference type="Proteomes" id="UP000036987"/>
    </source>
</evidence>
<protein>
    <recommendedName>
        <fullName evidence="1">F-box domain-containing protein</fullName>
    </recommendedName>
</protein>
<name>A0A0K9NU87_ZOSMR</name>
<feature type="domain" description="F-box" evidence="1">
    <location>
        <begin position="10"/>
        <end position="57"/>
    </location>
</feature>
<dbReference type="SUPFAM" id="SSF52047">
    <property type="entry name" value="RNI-like"/>
    <property type="match status" value="1"/>
</dbReference>
<reference evidence="3" key="1">
    <citation type="journal article" date="2016" name="Nature">
        <title>The genome of the seagrass Zostera marina reveals angiosperm adaptation to the sea.</title>
        <authorList>
            <person name="Olsen J.L."/>
            <person name="Rouze P."/>
            <person name="Verhelst B."/>
            <person name="Lin Y.-C."/>
            <person name="Bayer T."/>
            <person name="Collen J."/>
            <person name="Dattolo E."/>
            <person name="De Paoli E."/>
            <person name="Dittami S."/>
            <person name="Maumus F."/>
            <person name="Michel G."/>
            <person name="Kersting A."/>
            <person name="Lauritano C."/>
            <person name="Lohaus R."/>
            <person name="Toepel M."/>
            <person name="Tonon T."/>
            <person name="Vanneste K."/>
            <person name="Amirebrahimi M."/>
            <person name="Brakel J."/>
            <person name="Bostroem C."/>
            <person name="Chovatia M."/>
            <person name="Grimwood J."/>
            <person name="Jenkins J.W."/>
            <person name="Jueterbock A."/>
            <person name="Mraz A."/>
            <person name="Stam W.T."/>
            <person name="Tice H."/>
            <person name="Bornberg-Bauer E."/>
            <person name="Green P.J."/>
            <person name="Pearson G.A."/>
            <person name="Procaccini G."/>
            <person name="Duarte C.M."/>
            <person name="Schmutz J."/>
            <person name="Reusch T.B.H."/>
            <person name="Van de Peer Y."/>
        </authorList>
    </citation>
    <scope>NUCLEOTIDE SEQUENCE [LARGE SCALE GENOMIC DNA]</scope>
    <source>
        <strain evidence="3">cv. Finnish</strain>
    </source>
</reference>
<gene>
    <name evidence="2" type="ORF">ZOSMA_67G00120</name>
</gene>
<dbReference type="CDD" id="cd22164">
    <property type="entry name" value="F-box_AtSKIP19-like"/>
    <property type="match status" value="1"/>
</dbReference>